<dbReference type="RefSeq" id="WP_022541209.1">
    <property type="nucleotide sequence ID" value="NC_022521.1"/>
</dbReference>
<dbReference type="GeneID" id="17109935"/>
<name>U3TD83_9CREN</name>
<dbReference type="KEGG" id="acj:ACAM_0464"/>
<proteinExistence type="predicted"/>
<protein>
    <submittedName>
        <fullName evidence="1">Anaerobic dehydrogenase</fullName>
    </submittedName>
</protein>
<reference evidence="1 2" key="1">
    <citation type="journal article" date="2013" name="Appl. Environ. Microbiol.">
        <title>Variation of the Virus-Related Elements within Syntenic Genomes of the Hyperthermophilic Archaeon Aeropyrum.</title>
        <authorList>
            <person name="Daifuku T."/>
            <person name="Yoshida T."/>
            <person name="Kitamura T."/>
            <person name="Kawaichi S."/>
            <person name="Inoue T."/>
            <person name="Nomura K."/>
            <person name="Yoshida Y."/>
            <person name="Kuno S."/>
            <person name="Sako Y."/>
        </authorList>
    </citation>
    <scope>NUCLEOTIDE SEQUENCE [LARGE SCALE GENOMIC DNA]</scope>
    <source>
        <strain evidence="1 2">SY1</strain>
    </source>
</reference>
<dbReference type="OrthoDB" id="374776at2157"/>
<evidence type="ECO:0000313" key="2">
    <source>
        <dbReference type="Proteomes" id="UP000016887"/>
    </source>
</evidence>
<dbReference type="Proteomes" id="UP000016887">
    <property type="component" value="Chromosome"/>
</dbReference>
<accession>U3TD83</accession>
<evidence type="ECO:0000313" key="1">
    <source>
        <dbReference type="EMBL" id="BAN89933.1"/>
    </source>
</evidence>
<dbReference type="eggNOG" id="arCOG12268">
    <property type="taxonomic scope" value="Archaea"/>
</dbReference>
<dbReference type="AlphaFoldDB" id="U3TD83"/>
<dbReference type="EMBL" id="AP012489">
    <property type="protein sequence ID" value="BAN89933.1"/>
    <property type="molecule type" value="Genomic_DNA"/>
</dbReference>
<keyword evidence="2" id="KW-1185">Reference proteome</keyword>
<dbReference type="STRING" id="1198449.ACAM_0464"/>
<gene>
    <name evidence="1" type="ORF">ACAM_0464</name>
</gene>
<sequence length="141" mass="15364">MLVGVVFYHEWSTPLLDPTPRPQGALASFEEIPSLPGRPEPVLGAAEAFHMASEYRDVLYRPLVLILWTAAARPKTPLSIAFNLLRSAGLESVLAVSKAKLPGWAGQVGVEEDGVLLYRPQMNVGRMLAKMLETGARGRRG</sequence>
<organism evidence="1 2">
    <name type="scientific">Aeropyrum camini SY1 = JCM 12091</name>
    <dbReference type="NCBI Taxonomy" id="1198449"/>
    <lineage>
        <taxon>Archaea</taxon>
        <taxon>Thermoproteota</taxon>
        <taxon>Thermoprotei</taxon>
        <taxon>Desulfurococcales</taxon>
        <taxon>Desulfurococcaceae</taxon>
        <taxon>Aeropyrum</taxon>
    </lineage>
</organism>